<dbReference type="GO" id="GO:0006313">
    <property type="term" value="P:DNA transposition"/>
    <property type="evidence" value="ECO:0007669"/>
    <property type="project" value="UniProtKB-UniRule"/>
</dbReference>
<name>A0A4S3K2G3_9GAMM</name>
<dbReference type="InterPro" id="IPR004107">
    <property type="entry name" value="Integrase_SAM-like_N"/>
</dbReference>
<dbReference type="PROSITE" id="PS51900">
    <property type="entry name" value="CB"/>
    <property type="match status" value="1"/>
</dbReference>
<evidence type="ECO:0000256" key="4">
    <source>
        <dbReference type="ARBA" id="ARBA00022490"/>
    </source>
</evidence>
<dbReference type="InterPro" id="IPR011010">
    <property type="entry name" value="DNA_brk_join_enz"/>
</dbReference>
<dbReference type="GO" id="GO:0003677">
    <property type="term" value="F:DNA binding"/>
    <property type="evidence" value="ECO:0007669"/>
    <property type="project" value="UniProtKB-UniRule"/>
</dbReference>
<evidence type="ECO:0000313" key="15">
    <source>
        <dbReference type="Proteomes" id="UP000295341"/>
    </source>
</evidence>
<gene>
    <name evidence="11" type="primary">xerC</name>
    <name evidence="14" type="ORF">DFR24_3494</name>
</gene>
<dbReference type="GO" id="GO:0007059">
    <property type="term" value="P:chromosome segregation"/>
    <property type="evidence" value="ECO:0007669"/>
    <property type="project" value="UniProtKB-UniRule"/>
</dbReference>
<dbReference type="InterPro" id="IPR011931">
    <property type="entry name" value="Recomb_XerC"/>
</dbReference>
<evidence type="ECO:0000256" key="8">
    <source>
        <dbReference type="ARBA" id="ARBA00023125"/>
    </source>
</evidence>
<evidence type="ECO:0000256" key="10">
    <source>
        <dbReference type="ARBA" id="ARBA00023306"/>
    </source>
</evidence>
<feature type="active site" evidence="11">
    <location>
        <position position="244"/>
    </location>
</feature>
<dbReference type="PROSITE" id="PS51898">
    <property type="entry name" value="TYR_RECOMBINASE"/>
    <property type="match status" value="1"/>
</dbReference>
<evidence type="ECO:0000256" key="7">
    <source>
        <dbReference type="ARBA" id="ARBA00022908"/>
    </source>
</evidence>
<dbReference type="CDD" id="cd00798">
    <property type="entry name" value="INT_XerDC_C"/>
    <property type="match status" value="1"/>
</dbReference>
<dbReference type="InterPro" id="IPR023009">
    <property type="entry name" value="Tyrosine_recombinase_XerC/XerD"/>
</dbReference>
<keyword evidence="8 11" id="KW-0238">DNA-binding</keyword>
<evidence type="ECO:0000256" key="1">
    <source>
        <dbReference type="ARBA" id="ARBA00004496"/>
    </source>
</evidence>
<comment type="function">
    <text evidence="11">Site-specific tyrosine recombinase, which acts by catalyzing the cutting and rejoining of the recombining DNA molecules. The XerC-XerD complex is essential to convert dimers of the bacterial chromosome into monomers to permit their segregation at cell division. It also contributes to the segregational stability of plasmids.</text>
</comment>
<feature type="domain" description="Tyr recombinase" evidence="12">
    <location>
        <begin position="107"/>
        <end position="289"/>
    </location>
</feature>
<keyword evidence="15" id="KW-1185">Reference proteome</keyword>
<feature type="active site" evidence="11">
    <location>
        <position position="148"/>
    </location>
</feature>
<dbReference type="Gene3D" id="1.10.150.130">
    <property type="match status" value="1"/>
</dbReference>
<proteinExistence type="inferred from homology"/>
<dbReference type="GO" id="GO:0051301">
    <property type="term" value="P:cell division"/>
    <property type="evidence" value="ECO:0007669"/>
    <property type="project" value="UniProtKB-UniRule"/>
</dbReference>
<reference evidence="14 15" key="1">
    <citation type="submission" date="2019-03" db="EMBL/GenBank/DDBJ databases">
        <title>Genomic Encyclopedia of Type Strains, Phase IV (KMG-IV): sequencing the most valuable type-strain genomes for metagenomic binning, comparative biology and taxonomic classification.</title>
        <authorList>
            <person name="Goeker M."/>
        </authorList>
    </citation>
    <scope>NUCLEOTIDE SEQUENCE [LARGE SCALE GENOMIC DNA]</scope>
    <source>
        <strain evidence="14 15">DSM 26377</strain>
    </source>
</reference>
<evidence type="ECO:0000259" key="12">
    <source>
        <dbReference type="PROSITE" id="PS51898"/>
    </source>
</evidence>
<dbReference type="GO" id="GO:0009037">
    <property type="term" value="F:tyrosine-based site-specific recombinase activity"/>
    <property type="evidence" value="ECO:0007669"/>
    <property type="project" value="UniProtKB-UniRule"/>
</dbReference>
<comment type="similarity">
    <text evidence="2 11">Belongs to the 'phage' integrase family. XerC subfamily.</text>
</comment>
<feature type="domain" description="Core-binding (CB)" evidence="13">
    <location>
        <begin position="1"/>
        <end position="86"/>
    </location>
</feature>
<dbReference type="Proteomes" id="UP000295341">
    <property type="component" value="Unassembled WGS sequence"/>
</dbReference>
<keyword evidence="9 11" id="KW-0233">DNA recombination</keyword>
<feature type="active site" evidence="11">
    <location>
        <position position="241"/>
    </location>
</feature>
<dbReference type="NCBIfam" id="NF001399">
    <property type="entry name" value="PRK00283.1"/>
    <property type="match status" value="1"/>
</dbReference>
<evidence type="ECO:0000256" key="3">
    <source>
        <dbReference type="ARBA" id="ARBA00015804"/>
    </source>
</evidence>
<keyword evidence="4 11" id="KW-0963">Cytoplasm</keyword>
<dbReference type="PANTHER" id="PTHR30349:SF81">
    <property type="entry name" value="TYROSINE RECOMBINASE XERC"/>
    <property type="match status" value="1"/>
</dbReference>
<dbReference type="HAMAP" id="MF_01808">
    <property type="entry name" value="Recomb_XerC_XerD"/>
    <property type="match status" value="1"/>
</dbReference>
<dbReference type="Pfam" id="PF00589">
    <property type="entry name" value="Phage_integrase"/>
    <property type="match status" value="1"/>
</dbReference>
<comment type="subunit">
    <text evidence="11">Forms a cyclic heterotetrameric complex composed of two molecules of XerC and two molecules of XerD.</text>
</comment>
<evidence type="ECO:0000256" key="2">
    <source>
        <dbReference type="ARBA" id="ARBA00006657"/>
    </source>
</evidence>
<comment type="caution">
    <text evidence="14">The sequence shown here is derived from an EMBL/GenBank/DDBJ whole genome shotgun (WGS) entry which is preliminary data.</text>
</comment>
<evidence type="ECO:0000313" key="14">
    <source>
        <dbReference type="EMBL" id="TDU26469.1"/>
    </source>
</evidence>
<evidence type="ECO:0000256" key="9">
    <source>
        <dbReference type="ARBA" id="ARBA00023172"/>
    </source>
</evidence>
<dbReference type="EMBL" id="SOBT01000010">
    <property type="protein sequence ID" value="TDU26469.1"/>
    <property type="molecule type" value="Genomic_DNA"/>
</dbReference>
<dbReference type="InterPro" id="IPR013762">
    <property type="entry name" value="Integrase-like_cat_sf"/>
</dbReference>
<dbReference type="SUPFAM" id="SSF56349">
    <property type="entry name" value="DNA breaking-rejoining enzymes"/>
    <property type="match status" value="1"/>
</dbReference>
<feature type="active site" evidence="11">
    <location>
        <position position="267"/>
    </location>
</feature>
<feature type="active site" evidence="11">
    <location>
        <position position="172"/>
    </location>
</feature>
<keyword evidence="5 11" id="KW-0132">Cell division</keyword>
<sequence>MFADALTRFLDHLRFERRLSPATVAGRGRDLSSFLAWCATTRIDRLARIDSQVVRSYAARLRRDGRDPATLERHLSSLRSWFRFAIEQGWLTHNPATDVRAPKKARALPKTLTREQARIAVEAPAVEDSVEARRDRAILELLYSSGLRRAELLNLSHTDFSTDGSEVRVTGKGNKERLVPVGRPAREAIAEWLRVRANLAETEERALFVGSNGARLSASTLAHRLHYWARRSGLETVLHPHRMRHSFATHLLEESADLRAVQELLGHARLATTQVYTHVDFQRLASVYDAAHPRARRKTT</sequence>
<evidence type="ECO:0000256" key="6">
    <source>
        <dbReference type="ARBA" id="ARBA00022829"/>
    </source>
</evidence>
<organism evidence="14 15">
    <name type="scientific">Panacagrimonas perspica</name>
    <dbReference type="NCBI Taxonomy" id="381431"/>
    <lineage>
        <taxon>Bacteria</taxon>
        <taxon>Pseudomonadati</taxon>
        <taxon>Pseudomonadota</taxon>
        <taxon>Gammaproteobacteria</taxon>
        <taxon>Nevskiales</taxon>
        <taxon>Nevskiaceae</taxon>
        <taxon>Panacagrimonas</taxon>
    </lineage>
</organism>
<dbReference type="Gene3D" id="1.10.443.10">
    <property type="entry name" value="Intergrase catalytic core"/>
    <property type="match status" value="1"/>
</dbReference>
<feature type="active site" description="O-(3'-phospho-DNA)-tyrosine intermediate" evidence="11">
    <location>
        <position position="276"/>
    </location>
</feature>
<keyword evidence="10 11" id="KW-0131">Cell cycle</keyword>
<dbReference type="Pfam" id="PF02899">
    <property type="entry name" value="Phage_int_SAM_1"/>
    <property type="match status" value="1"/>
</dbReference>
<dbReference type="GO" id="GO:0005737">
    <property type="term" value="C:cytoplasm"/>
    <property type="evidence" value="ECO:0007669"/>
    <property type="project" value="UniProtKB-SubCell"/>
</dbReference>
<dbReference type="InterPro" id="IPR002104">
    <property type="entry name" value="Integrase_catalytic"/>
</dbReference>
<evidence type="ECO:0000256" key="11">
    <source>
        <dbReference type="HAMAP-Rule" id="MF_01808"/>
    </source>
</evidence>
<dbReference type="OrthoDB" id="9801717at2"/>
<dbReference type="InterPro" id="IPR010998">
    <property type="entry name" value="Integrase_recombinase_N"/>
</dbReference>
<keyword evidence="7 11" id="KW-0229">DNA integration</keyword>
<dbReference type="NCBIfam" id="TIGR02224">
    <property type="entry name" value="recomb_XerC"/>
    <property type="match status" value="1"/>
</dbReference>
<keyword evidence="6 11" id="KW-0159">Chromosome partition</keyword>
<protein>
    <recommendedName>
        <fullName evidence="3 11">Tyrosine recombinase XerC</fullName>
    </recommendedName>
</protein>
<dbReference type="InterPro" id="IPR050090">
    <property type="entry name" value="Tyrosine_recombinase_XerCD"/>
</dbReference>
<dbReference type="AlphaFoldDB" id="A0A4S3K2G3"/>
<evidence type="ECO:0000259" key="13">
    <source>
        <dbReference type="PROSITE" id="PS51900"/>
    </source>
</evidence>
<comment type="subcellular location">
    <subcellularLocation>
        <location evidence="1 11">Cytoplasm</location>
    </subcellularLocation>
</comment>
<dbReference type="InterPro" id="IPR044068">
    <property type="entry name" value="CB"/>
</dbReference>
<accession>A0A4S3K2G3</accession>
<evidence type="ECO:0000256" key="5">
    <source>
        <dbReference type="ARBA" id="ARBA00022618"/>
    </source>
</evidence>
<dbReference type="PANTHER" id="PTHR30349">
    <property type="entry name" value="PHAGE INTEGRASE-RELATED"/>
    <property type="match status" value="1"/>
</dbReference>